<dbReference type="Pfam" id="PF03724">
    <property type="entry name" value="META"/>
    <property type="match status" value="1"/>
</dbReference>
<dbReference type="AlphaFoldDB" id="A0A2W5EMI2"/>
<dbReference type="Gene3D" id="2.40.128.270">
    <property type="match status" value="1"/>
</dbReference>
<feature type="chain" id="PRO_5016125295" evidence="1">
    <location>
        <begin position="31"/>
        <end position="258"/>
    </location>
</feature>
<comment type="caution">
    <text evidence="3">The sequence shown here is derived from an EMBL/GenBank/DDBJ whole genome shotgun (WGS) entry which is preliminary data.</text>
</comment>
<reference evidence="3 4" key="1">
    <citation type="submission" date="2017-08" db="EMBL/GenBank/DDBJ databases">
        <title>Infants hospitalized years apart are colonized by the same room-sourced microbial strains.</title>
        <authorList>
            <person name="Brooks B."/>
            <person name="Olm M.R."/>
            <person name="Firek B.A."/>
            <person name="Baker R."/>
            <person name="Thomas B.C."/>
            <person name="Morowitz M.J."/>
            <person name="Banfield J.F."/>
        </authorList>
    </citation>
    <scope>NUCLEOTIDE SEQUENCE [LARGE SCALE GENOMIC DNA]</scope>
    <source>
        <strain evidence="3">S2_009_000_R2_73</strain>
    </source>
</reference>
<dbReference type="PANTHER" id="PTHR38013">
    <property type="entry name" value="GLYCOPROTEIN/POLYSACCHARIDE METABOLISM"/>
    <property type="match status" value="1"/>
</dbReference>
<evidence type="ECO:0000256" key="1">
    <source>
        <dbReference type="SAM" id="SignalP"/>
    </source>
</evidence>
<dbReference type="PROSITE" id="PS51318">
    <property type="entry name" value="TAT"/>
    <property type="match status" value="1"/>
</dbReference>
<dbReference type="PANTHER" id="PTHR38013:SF1">
    <property type="entry name" value="GLYCOPROTEIN_POLYSACCHARIDE METABOLISM"/>
    <property type="match status" value="1"/>
</dbReference>
<name>A0A2W5EMI2_9HYPH</name>
<dbReference type="InterPro" id="IPR038670">
    <property type="entry name" value="HslJ-like_sf"/>
</dbReference>
<dbReference type="InterPro" id="IPR053196">
    <property type="entry name" value="Lipoprotein_YbaY-like"/>
</dbReference>
<protein>
    <submittedName>
        <fullName evidence="3">Lipoprotein-related protein</fullName>
    </submittedName>
</protein>
<evidence type="ECO:0000313" key="4">
    <source>
        <dbReference type="Proteomes" id="UP000249769"/>
    </source>
</evidence>
<dbReference type="Pfam" id="PF09619">
    <property type="entry name" value="YscW"/>
    <property type="match status" value="1"/>
</dbReference>
<proteinExistence type="predicted"/>
<evidence type="ECO:0000259" key="2">
    <source>
        <dbReference type="Pfam" id="PF03724"/>
    </source>
</evidence>
<dbReference type="InterPro" id="IPR005184">
    <property type="entry name" value="DUF306_Meta_HslJ"/>
</dbReference>
<gene>
    <name evidence="3" type="ORF">DI595_19145</name>
</gene>
<dbReference type="InterPro" id="IPR039366">
    <property type="entry name" value="Pilotin"/>
</dbReference>
<evidence type="ECO:0000313" key="3">
    <source>
        <dbReference type="EMBL" id="PZP45275.1"/>
    </source>
</evidence>
<keyword evidence="3" id="KW-0449">Lipoprotein</keyword>
<dbReference type="InterPro" id="IPR006311">
    <property type="entry name" value="TAT_signal"/>
</dbReference>
<dbReference type="Proteomes" id="UP000249769">
    <property type="component" value="Unassembled WGS sequence"/>
</dbReference>
<feature type="domain" description="DUF306" evidence="2">
    <location>
        <begin position="151"/>
        <end position="255"/>
    </location>
</feature>
<sequence>MTDNQPLLSRRSFAGLLALAPLFAAGGAAAAPASLRGSVSYRERIALPPGATVTVRLIDVSLADAPSQTIAETTIRPRGQVPVPFVLRYDDRDIRGRRSYALSAEIRDRDRLLFTTTQRYSVLTGGRDDTNLVLERVGAGPGRPEPEAGIDGRWLVQEIRGERVRGRRQATLEISREGRVSGNAGCNGIGGEVNIRRNRVDFGRMISTQMACAPDIMRQERQFIEALEGARSFRLEPRRGTLELLDGRGRTAMRLRRA</sequence>
<dbReference type="EMBL" id="QFOL01000326">
    <property type="protein sequence ID" value="PZP45275.1"/>
    <property type="molecule type" value="Genomic_DNA"/>
</dbReference>
<keyword evidence="1" id="KW-0732">Signal</keyword>
<accession>A0A2W5EMI2</accession>
<organism evidence="3 4">
    <name type="scientific">Agrobacterium fabrum</name>
    <dbReference type="NCBI Taxonomy" id="1176649"/>
    <lineage>
        <taxon>Bacteria</taxon>
        <taxon>Pseudomonadati</taxon>
        <taxon>Pseudomonadota</taxon>
        <taxon>Alphaproteobacteria</taxon>
        <taxon>Hyphomicrobiales</taxon>
        <taxon>Rhizobiaceae</taxon>
        <taxon>Rhizobium/Agrobacterium group</taxon>
        <taxon>Agrobacterium</taxon>
        <taxon>Agrobacterium tumefaciens complex</taxon>
    </lineage>
</organism>
<feature type="signal peptide" evidence="1">
    <location>
        <begin position="1"/>
        <end position="30"/>
    </location>
</feature>